<gene>
    <name evidence="7" type="ORF">ERS852557_00763</name>
</gene>
<dbReference type="Gene3D" id="3.40.50.150">
    <property type="entry name" value="Vaccinia Virus protein VP39"/>
    <property type="match status" value="2"/>
</dbReference>
<accession>A0A174NN86</accession>
<evidence type="ECO:0000259" key="6">
    <source>
        <dbReference type="Pfam" id="PF07669"/>
    </source>
</evidence>
<dbReference type="Proteomes" id="UP000095541">
    <property type="component" value="Unassembled WGS sequence"/>
</dbReference>
<evidence type="ECO:0000313" key="8">
    <source>
        <dbReference type="Proteomes" id="UP000095541"/>
    </source>
</evidence>
<dbReference type="GO" id="GO:0009007">
    <property type="term" value="F:site-specific DNA-methyltransferase (adenine-specific) activity"/>
    <property type="evidence" value="ECO:0007669"/>
    <property type="project" value="UniProtKB-EC"/>
</dbReference>
<evidence type="ECO:0000256" key="3">
    <source>
        <dbReference type="ARBA" id="ARBA00022679"/>
    </source>
</evidence>
<organism evidence="7 8">
    <name type="scientific">Bacteroides thetaiotaomicron</name>
    <dbReference type="NCBI Taxonomy" id="818"/>
    <lineage>
        <taxon>Bacteria</taxon>
        <taxon>Pseudomonadati</taxon>
        <taxon>Bacteroidota</taxon>
        <taxon>Bacteroidia</taxon>
        <taxon>Bacteroidales</taxon>
        <taxon>Bacteroidaceae</taxon>
        <taxon>Bacteroides</taxon>
    </lineage>
</organism>
<evidence type="ECO:0000256" key="2">
    <source>
        <dbReference type="ARBA" id="ARBA00022603"/>
    </source>
</evidence>
<dbReference type="InterPro" id="IPR029063">
    <property type="entry name" value="SAM-dependent_MTases_sf"/>
</dbReference>
<name>A0A174NN86_BACT4</name>
<comment type="catalytic activity">
    <reaction evidence="5">
        <text>a 2'-deoxyadenosine in DNA + S-adenosyl-L-methionine = an N(6)-methyl-2'-deoxyadenosine in DNA + S-adenosyl-L-homocysteine + H(+)</text>
        <dbReference type="Rhea" id="RHEA:15197"/>
        <dbReference type="Rhea" id="RHEA-COMP:12418"/>
        <dbReference type="Rhea" id="RHEA-COMP:12419"/>
        <dbReference type="ChEBI" id="CHEBI:15378"/>
        <dbReference type="ChEBI" id="CHEBI:57856"/>
        <dbReference type="ChEBI" id="CHEBI:59789"/>
        <dbReference type="ChEBI" id="CHEBI:90615"/>
        <dbReference type="ChEBI" id="CHEBI:90616"/>
        <dbReference type="EC" id="2.1.1.72"/>
    </reaction>
</comment>
<dbReference type="RefSeq" id="WP_055217156.1">
    <property type="nucleotide sequence ID" value="NZ_CZBI01000001.1"/>
</dbReference>
<sequence length="1623" mass="188643">MADNIKYRFIQNVGDYFPSGYFGEDFLEKVRKCADVSTDEMKALCSPYAQLQRDYNEFKNFIINQNPRVKDAIKKTHDFHTRLLRILGYETDNAYTEPFVVNAEAEPIEMIPVRHILRRGSQVKMLIMEMQHLIPVGEQEPAGLFEQQYESEPDRNTGVQRYNAGQWEFVFKLDRNQYKISPAIINKAITQLFLMPDEHRPHFILMLAGNTVFLFDQDKWSHGSYLQFSLDELFTQARVPAFRLYFALFHLLLSKQTLAADSEQLLMDTIIEESYKNAYEVTKDLKEGVILAVETLANEALYYMKNVAHKPFGKLNPRTGEYDETDDSFESEVKDDCLTIVYRLLFVFYAESRTELGILPVNDEVYNRGYSLESLRDLEQVRLISQESRDGYFFDDSIRHMFRLLSSGHKKNQDMTGDKSFSVRPIDSPLFNDNRLKQLKDVRIRNVKWQEIIKALSLSRKKRFCGRISYANLGVNQLGSVYESLLAFRGFYAEEDYIEVHKAGDPSDGTFLVPYSRMGSFDIKEVLCDAETGEPKRLPKGTFVYRLNGRDRQKSASYYTPEVLTRSTVKYTLKAFIDEVAEGKRKPQELLDLKILEPAMGAAAFQNEVINQLAKAYMTYVEKKPAPDKYRDELQKVKAYIATHNVYGVDLNPTAIELGKLSLWLNVIHRDMEPPFFANRLAAGNAVIGAWLKVYSKSDVVAKPSGRRLIPTEWWTRAPHKIKFYQARVNRSVNDIYHFLLPDKAMLAVLGIKEMKQKYQAEATLMSARLKDWTAAIGEADFQKLQRISAKIDLLLHDCFETQVNIERLTDNKRNIWGVPGENTLNLELYAEKERIFDTRYRRDNAYYKLKMVMDYWCSLWFWEYNDAYSLPTRSEYWDEIEQLLDVSDDKLDKNTLRALARNTEDEPSMIDLGNERMTEEQAQIVMKSKDEILQSTRATQQSLFADEEPTRFLIVKRMAERYRFFHPMLEFIEVFWLKGGFDIICGNPPWLKLEFDEVGIMSEKFPEVVIRKTIAPDVRAKKEQFLSNDLLREIYVSEQNEQACSTAFLNAYCNYPLLVGQQTNLYKCVLTNGFELVNEQGYIGLLHPETVYDDPNGQPLRKEMYHRLHYHFQYQNELLLFSEVGDRRQYGSHIYSSKNIVDFLSIHNLFHPNTVDACFAHDGHGICGGIKKDGKWNIEGHHDRIVHFSEIELRVLSETFEGDAEKWENCKLVSIHNKDIIDVLRKLSLFSKHVEDYNQIITVALDETNAVNAGIIRRNTTYPDMDKYEMIYNGPQFFVGNPYYKTPCIGCKSKADYDNINLLSMPENYIARTNYTPSLSLTDYKAQIKGFLAGQNTEGNNVYESWMDYYKVGFRKMLNQAGERTLICALLPRKSAHIHGVISTAFRGRDHSVDMAALCSSLVLDFYVKTIGTQNLTPSRMTSFPLGVAKKYEFPLRVRTLILNCLSIYYKDLWEECYHPEYSQEQWSQVDNRLKPFNILTSEWTWNTPLRNYYERRMALVEIDVISAMALGLTLEELIMMYEIQFPVLQQNENDTWYDQKGNIVFTCSVGLKGVGVERSIWNSIKDLAPGATYEHTIDPQKSELYGGQQTTYYAPFTKCDRVKDYRRAWAHFEKQFNPQPL</sequence>
<dbReference type="PANTHER" id="PTHR33841:SF1">
    <property type="entry name" value="DNA METHYLTRANSFERASE A"/>
    <property type="match status" value="1"/>
</dbReference>
<proteinExistence type="predicted"/>
<dbReference type="GO" id="GO:0032259">
    <property type="term" value="P:methylation"/>
    <property type="evidence" value="ECO:0007669"/>
    <property type="project" value="UniProtKB-KW"/>
</dbReference>
<evidence type="ECO:0000256" key="5">
    <source>
        <dbReference type="ARBA" id="ARBA00047942"/>
    </source>
</evidence>
<dbReference type="Pfam" id="PF07669">
    <property type="entry name" value="Eco57I"/>
    <property type="match status" value="1"/>
</dbReference>
<protein>
    <recommendedName>
        <fullName evidence="1">site-specific DNA-methyltransferase (adenine-specific)</fullName>
        <ecNumber evidence="1">2.1.1.72</ecNumber>
    </recommendedName>
</protein>
<dbReference type="EC" id="2.1.1.72" evidence="1"/>
<feature type="domain" description="Type II methyltransferase M.TaqI-like" evidence="6">
    <location>
        <begin position="644"/>
        <end position="995"/>
    </location>
</feature>
<dbReference type="PANTHER" id="PTHR33841">
    <property type="entry name" value="DNA METHYLTRANSFERASE YEEA-RELATED"/>
    <property type="match status" value="1"/>
</dbReference>
<keyword evidence="4" id="KW-0949">S-adenosyl-L-methionine</keyword>
<evidence type="ECO:0000313" key="7">
    <source>
        <dbReference type="EMBL" id="CUP49076.1"/>
    </source>
</evidence>
<reference evidence="7 8" key="1">
    <citation type="submission" date="2015-09" db="EMBL/GenBank/DDBJ databases">
        <authorList>
            <consortium name="Pathogen Informatics"/>
        </authorList>
    </citation>
    <scope>NUCLEOTIDE SEQUENCE [LARGE SCALE GENOMIC DNA]</scope>
    <source>
        <strain evidence="7 8">2789STDY5834945</strain>
    </source>
</reference>
<evidence type="ECO:0000256" key="4">
    <source>
        <dbReference type="ARBA" id="ARBA00022691"/>
    </source>
</evidence>
<evidence type="ECO:0000256" key="1">
    <source>
        <dbReference type="ARBA" id="ARBA00011900"/>
    </source>
</evidence>
<dbReference type="SUPFAM" id="SSF53335">
    <property type="entry name" value="S-adenosyl-L-methionine-dependent methyltransferases"/>
    <property type="match status" value="1"/>
</dbReference>
<dbReference type="EMBL" id="CZBI01000001">
    <property type="protein sequence ID" value="CUP49076.1"/>
    <property type="molecule type" value="Genomic_DNA"/>
</dbReference>
<dbReference type="InterPro" id="IPR011639">
    <property type="entry name" value="MethylTrfase_TaqI-like_dom"/>
</dbReference>
<keyword evidence="2 7" id="KW-0489">Methyltransferase</keyword>
<dbReference type="GO" id="GO:0006304">
    <property type="term" value="P:DNA modification"/>
    <property type="evidence" value="ECO:0007669"/>
    <property type="project" value="InterPro"/>
</dbReference>
<dbReference type="InterPro" id="IPR050953">
    <property type="entry name" value="N4_N6_ade-DNA_methylase"/>
</dbReference>
<keyword evidence="3" id="KW-0808">Transferase</keyword>